<accession>A0ABV7IRT1</accession>
<dbReference type="Gene3D" id="3.60.15.10">
    <property type="entry name" value="Ribonuclease Z/Hydroxyacylglutathione hydrolase-like"/>
    <property type="match status" value="1"/>
</dbReference>
<keyword evidence="2" id="KW-1185">Reference proteome</keyword>
<evidence type="ECO:0000313" key="2">
    <source>
        <dbReference type="Proteomes" id="UP001595604"/>
    </source>
</evidence>
<evidence type="ECO:0008006" key="3">
    <source>
        <dbReference type="Google" id="ProtNLM"/>
    </source>
</evidence>
<gene>
    <name evidence="1" type="ORF">ACFOD9_10470</name>
</gene>
<dbReference type="Proteomes" id="UP001595604">
    <property type="component" value="Unassembled WGS sequence"/>
</dbReference>
<protein>
    <recommendedName>
        <fullName evidence="3">MBL fold metallo-hydrolase</fullName>
    </recommendedName>
</protein>
<dbReference type="RefSeq" id="WP_379510060.1">
    <property type="nucleotide sequence ID" value="NZ_JBHRTQ010000009.1"/>
</dbReference>
<evidence type="ECO:0000313" key="1">
    <source>
        <dbReference type="EMBL" id="MFC3174677.1"/>
    </source>
</evidence>
<organism evidence="1 2">
    <name type="scientific">Novosphingobium bradum</name>
    <dbReference type="NCBI Taxonomy" id="1737444"/>
    <lineage>
        <taxon>Bacteria</taxon>
        <taxon>Pseudomonadati</taxon>
        <taxon>Pseudomonadota</taxon>
        <taxon>Alphaproteobacteria</taxon>
        <taxon>Sphingomonadales</taxon>
        <taxon>Sphingomonadaceae</taxon>
        <taxon>Novosphingobium</taxon>
    </lineage>
</organism>
<reference evidence="2" key="1">
    <citation type="journal article" date="2019" name="Int. J. Syst. Evol. Microbiol.">
        <title>The Global Catalogue of Microorganisms (GCM) 10K type strain sequencing project: providing services to taxonomists for standard genome sequencing and annotation.</title>
        <authorList>
            <consortium name="The Broad Institute Genomics Platform"/>
            <consortium name="The Broad Institute Genome Sequencing Center for Infectious Disease"/>
            <person name="Wu L."/>
            <person name="Ma J."/>
        </authorList>
    </citation>
    <scope>NUCLEOTIDE SEQUENCE [LARGE SCALE GENOMIC DNA]</scope>
    <source>
        <strain evidence="2">KCTC 42984</strain>
    </source>
</reference>
<sequence>MTHRLNLLLLVLAAVLGLPWYWLLLDNPPRDQPPQPIHLADLRRLADTPPGPRPDAIEATVVGWDRTPGTLLAAGAGVKRRLYSVISFRLAVPGRGPIVIDTGTTAPLATALQVEGFNASAQQLVDADLAEASLVLATSESPDALGGLADFARRANAAPALAHVRLDAAQDRAAMRAAGRRFAVGAPIAGAAPQAVAPGVVVIPARSPTPGSQMVYVRLASGREYVFAGAVAPYAINAAELRTRSRLLDLVEGRQDRAGAMRWLVTLRQWRREAPGLFVVPGNDIMALGERTAPSGIGNREPR</sequence>
<proteinExistence type="predicted"/>
<dbReference type="InterPro" id="IPR036866">
    <property type="entry name" value="RibonucZ/Hydroxyglut_hydro"/>
</dbReference>
<name>A0ABV7IRT1_9SPHN</name>
<dbReference type="EMBL" id="JBHRTQ010000009">
    <property type="protein sequence ID" value="MFC3174677.1"/>
    <property type="molecule type" value="Genomic_DNA"/>
</dbReference>
<comment type="caution">
    <text evidence="1">The sequence shown here is derived from an EMBL/GenBank/DDBJ whole genome shotgun (WGS) entry which is preliminary data.</text>
</comment>
<dbReference type="SUPFAM" id="SSF56281">
    <property type="entry name" value="Metallo-hydrolase/oxidoreductase"/>
    <property type="match status" value="1"/>
</dbReference>